<organism evidence="1 2">
    <name type="scientific">Pseudomonas kribbensis</name>
    <dbReference type="NCBI Taxonomy" id="1628086"/>
    <lineage>
        <taxon>Bacteria</taxon>
        <taxon>Pseudomonadati</taxon>
        <taxon>Pseudomonadota</taxon>
        <taxon>Gammaproteobacteria</taxon>
        <taxon>Pseudomonadales</taxon>
        <taxon>Pseudomonadaceae</taxon>
        <taxon>Pseudomonas</taxon>
    </lineage>
</organism>
<dbReference type="Proteomes" id="UP000297555">
    <property type="component" value="Unassembled WGS sequence"/>
</dbReference>
<accession>A0A4Y8VS84</accession>
<comment type="caution">
    <text evidence="1">The sequence shown here is derived from an EMBL/GenBank/DDBJ whole genome shotgun (WGS) entry which is preliminary data.</text>
</comment>
<name>A0A4Y8VS84_9PSED</name>
<evidence type="ECO:0000313" key="1">
    <source>
        <dbReference type="EMBL" id="TFH83459.1"/>
    </source>
</evidence>
<dbReference type="RefSeq" id="WP_134825073.1">
    <property type="nucleotide sequence ID" value="NZ_SPDQ01000001.1"/>
</dbReference>
<dbReference type="AlphaFoldDB" id="A0A4Y8VS84"/>
<gene>
    <name evidence="1" type="ORF">E4J90_00090</name>
</gene>
<protein>
    <submittedName>
        <fullName evidence="1">Uncharacterized protein</fullName>
    </submittedName>
</protein>
<dbReference type="EMBL" id="SPDQ01000001">
    <property type="protein sequence ID" value="TFH83459.1"/>
    <property type="molecule type" value="Genomic_DNA"/>
</dbReference>
<sequence length="274" mass="30945">MTSLEKDLYSPALTSLKTRLARRGATLGCCLVFIAGCKSEPPNTFKFTADLPPGFAYVAAVYYVPEKGQTCTLDRRDNLAPVFNSKWRTDYKPDAEITIRKTVKGCPLVISRIALEINASYYKARGDFGGDEGMVFLGNDIEEQYKGTFNEAGESTFYGQCEWWFRTAGAQRRIVKILDCKTTDAQGVRGTGKTYSAYGLDQLPGKTVRMKIELAREEKPYFRDTWVQFPNGWKRCMGERFEDQDAFCRGNYTDFSTFTMPNGRICTIYPGCAE</sequence>
<dbReference type="OrthoDB" id="7017115at2"/>
<evidence type="ECO:0000313" key="2">
    <source>
        <dbReference type="Proteomes" id="UP000297555"/>
    </source>
</evidence>
<proteinExistence type="predicted"/>
<reference evidence="1 2" key="1">
    <citation type="submission" date="2019-03" db="EMBL/GenBank/DDBJ databases">
        <title>Draft genome sequence of humic substances-degrading Pseudomonas kribbensis CHA-19 from forest soil.</title>
        <authorList>
            <person name="Kim D."/>
        </authorList>
    </citation>
    <scope>NUCLEOTIDE SEQUENCE [LARGE SCALE GENOMIC DNA]</scope>
    <source>
        <strain evidence="1 2">CHA-19</strain>
    </source>
</reference>